<keyword evidence="2" id="KW-0378">Hydrolase</keyword>
<dbReference type="Pfam" id="PF13392">
    <property type="entry name" value="HNH_3"/>
    <property type="match status" value="1"/>
</dbReference>
<dbReference type="InterPro" id="IPR003615">
    <property type="entry name" value="HNH_nuc"/>
</dbReference>
<dbReference type="GeneID" id="80019042"/>
<keyword evidence="2" id="KW-0255">Endonuclease</keyword>
<name>A0A8F3IM42_9CAUD</name>
<dbReference type="KEGG" id="vg:80019042"/>
<dbReference type="SUPFAM" id="SSF54060">
    <property type="entry name" value="His-Me finger endonucleases"/>
    <property type="match status" value="1"/>
</dbReference>
<dbReference type="Gene3D" id="3.90.75.20">
    <property type="match status" value="1"/>
</dbReference>
<keyword evidence="2" id="KW-0540">Nuclease</keyword>
<evidence type="ECO:0000259" key="1">
    <source>
        <dbReference type="Pfam" id="PF13392"/>
    </source>
</evidence>
<organism evidence="2 3">
    <name type="scientific">Microbacterium phage Footloose</name>
    <dbReference type="NCBI Taxonomy" id="2836048"/>
    <lineage>
        <taxon>Viruses</taxon>
        <taxon>Duplodnaviria</taxon>
        <taxon>Heunggongvirae</taxon>
        <taxon>Uroviricota</taxon>
        <taxon>Caudoviricetes</taxon>
        <taxon>Footloosevirus</taxon>
        <taxon>Footloosevirus footloose</taxon>
    </lineage>
</organism>
<reference evidence="2" key="1">
    <citation type="submission" date="2021-05" db="EMBL/GenBank/DDBJ databases">
        <authorList>
            <person name="Brink J."/>
            <person name="Busse A.L."/>
            <person name="Crowley H.J."/>
            <person name="Hall C.J."/>
            <person name="Hetherington P."/>
            <person name="Hovde T.M."/>
            <person name="Johnson J.A."/>
            <person name="Karch K.E."/>
            <person name="Krueger C.J."/>
            <person name="Lundberg T.J."/>
            <person name="Madla Sanchez I."/>
            <person name="Mathiesen C."/>
            <person name="Moore L.J."/>
            <person name="Nordberg R.J."/>
            <person name="Petersen I.M."/>
            <person name="Piton K.L."/>
            <person name="Rozycki S.T."/>
            <person name="Rutten E."/>
            <person name="Samuelson I.O."/>
            <person name="Sarkilahti S.K."/>
            <person name="Schubert K.A."/>
            <person name="Stamness T.F."/>
            <person name="Tinman A.J."/>
            <person name="Tutterrow P.B."/>
            <person name="Wanzek N.C."/>
            <person name="Wheeler C.D."/>
            <person name="Spring A.M."/>
            <person name="Klyczek K."/>
            <person name="Garlena R.A."/>
            <person name="Russell D.A."/>
            <person name="Pope W.H."/>
            <person name="Jacobs-Sera D."/>
            <person name="Hatfull G.F."/>
        </authorList>
    </citation>
    <scope>NUCLEOTIDE SEQUENCE</scope>
</reference>
<dbReference type="RefSeq" id="YP_010754451.1">
    <property type="nucleotide sequence ID" value="NC_073460.1"/>
</dbReference>
<dbReference type="GO" id="GO:0004519">
    <property type="term" value="F:endonuclease activity"/>
    <property type="evidence" value="ECO:0007669"/>
    <property type="project" value="UniProtKB-KW"/>
</dbReference>
<dbReference type="Proteomes" id="UP000693692">
    <property type="component" value="Segment"/>
</dbReference>
<dbReference type="EMBL" id="MZ150789">
    <property type="protein sequence ID" value="QWY84652.1"/>
    <property type="molecule type" value="Genomic_DNA"/>
</dbReference>
<feature type="domain" description="HNH nuclease" evidence="1">
    <location>
        <begin position="45"/>
        <end position="88"/>
    </location>
</feature>
<evidence type="ECO:0000313" key="3">
    <source>
        <dbReference type="Proteomes" id="UP000693692"/>
    </source>
</evidence>
<sequence length="141" mass="15802">MSATRPLKERLEEKLDKAGPCWTFTGAIATSGYGRIGVNKRTLQAHRAAYEVFIGPIPDGAHIDHLCRNRRCCNPKHLEAVSQAENNRRAGLVRRANTTHCKRGHEFTDENTLLPTKGGRQCRECHNARSRASRRERGVTG</sequence>
<evidence type="ECO:0000313" key="2">
    <source>
        <dbReference type="EMBL" id="QWY84652.1"/>
    </source>
</evidence>
<protein>
    <submittedName>
        <fullName evidence="2">HNH endonuclease</fullName>
    </submittedName>
</protein>
<proteinExistence type="predicted"/>
<gene>
    <name evidence="2" type="primary">54</name>
    <name evidence="2" type="ORF">SEA_FOOTLOOSE_54</name>
</gene>
<accession>A0A8F3IM42</accession>
<dbReference type="InterPro" id="IPR044925">
    <property type="entry name" value="His-Me_finger_sf"/>
</dbReference>
<keyword evidence="3" id="KW-1185">Reference proteome</keyword>